<name>B8GGD0_METPE</name>
<dbReference type="STRING" id="521011.Mpal_2793"/>
<dbReference type="EMBL" id="CP001338">
    <property type="protein sequence ID" value="ACL18048.1"/>
    <property type="molecule type" value="Genomic_DNA"/>
</dbReference>
<dbReference type="SUPFAM" id="SSF54791">
    <property type="entry name" value="Eukaryotic type KH-domain (KH-domain type I)"/>
    <property type="match status" value="2"/>
</dbReference>
<sequence>MIQESKIAGNRVGVLIGKAGATKRELEERTSSSITINSDEGMVKVEGEDAVGVLLAGEVIRAINRGFSPAHAFTLLDDEDMILDVIELSSTGDTQRQLDRLRGRIIGRDGSSREQIETMTSTYLSVYGKTVAIIGLPDQVKNARAGIEMLIKGIPHESVFAFLDRKKKELKQDMLSYYY</sequence>
<organism evidence="4 5">
    <name type="scientific">Methanosphaerula palustris (strain ATCC BAA-1556 / DSM 19958 / E1-9c)</name>
    <dbReference type="NCBI Taxonomy" id="521011"/>
    <lineage>
        <taxon>Archaea</taxon>
        <taxon>Methanobacteriati</taxon>
        <taxon>Methanobacteriota</taxon>
        <taxon>Stenosarchaea group</taxon>
        <taxon>Methanomicrobia</taxon>
        <taxon>Methanomicrobiales</taxon>
        <taxon>Methanoregulaceae</taxon>
        <taxon>Methanosphaerula</taxon>
    </lineage>
</organism>
<dbReference type="GO" id="GO:0003723">
    <property type="term" value="F:RNA binding"/>
    <property type="evidence" value="ECO:0007669"/>
    <property type="project" value="UniProtKB-UniRule"/>
</dbReference>
<evidence type="ECO:0000259" key="3">
    <source>
        <dbReference type="SMART" id="SM00322"/>
    </source>
</evidence>
<dbReference type="PANTHER" id="PTHR12826:SF13">
    <property type="entry name" value="RNA-BINDING PROTEIN PNO1"/>
    <property type="match status" value="1"/>
</dbReference>
<dbReference type="Pfam" id="PF00013">
    <property type="entry name" value="KH_1"/>
    <property type="match status" value="1"/>
</dbReference>
<dbReference type="NCBIfam" id="NF010332">
    <property type="entry name" value="PRK13763.2-2"/>
    <property type="match status" value="1"/>
</dbReference>
<dbReference type="InterPro" id="IPR055211">
    <property type="entry name" value="KH_PNO1_2nd"/>
</dbReference>
<dbReference type="eggNOG" id="arCOG04150">
    <property type="taxonomic scope" value="Archaea"/>
</dbReference>
<dbReference type="PANTHER" id="PTHR12826">
    <property type="entry name" value="RIBONUCLEASE Y"/>
    <property type="match status" value="1"/>
</dbReference>
<evidence type="ECO:0000313" key="5">
    <source>
        <dbReference type="Proteomes" id="UP000002457"/>
    </source>
</evidence>
<proteinExistence type="predicted"/>
<protein>
    <submittedName>
        <fullName evidence="4">KH type 1 domain protein</fullName>
    </submittedName>
</protein>
<feature type="domain" description="K Homology" evidence="3">
    <location>
        <begin position="77"/>
        <end position="152"/>
    </location>
</feature>
<dbReference type="GeneID" id="7271379"/>
<dbReference type="Gene3D" id="3.30.1370.10">
    <property type="entry name" value="K Homology domain, type 1"/>
    <property type="match status" value="2"/>
</dbReference>
<feature type="domain" description="K Homology" evidence="3">
    <location>
        <begin position="1"/>
        <end position="65"/>
    </location>
</feature>
<evidence type="ECO:0000256" key="1">
    <source>
        <dbReference type="ARBA" id="ARBA00022884"/>
    </source>
</evidence>
<dbReference type="SMART" id="SM00322">
    <property type="entry name" value="KH"/>
    <property type="match status" value="2"/>
</dbReference>
<dbReference type="OrthoDB" id="7870at2157"/>
<dbReference type="KEGG" id="mpl:Mpal_2793"/>
<dbReference type="NCBIfam" id="TIGR03665">
    <property type="entry name" value="arCOG04150"/>
    <property type="match status" value="1"/>
</dbReference>
<dbReference type="AlphaFoldDB" id="B8GGD0"/>
<dbReference type="RefSeq" id="WP_012619367.1">
    <property type="nucleotide sequence ID" value="NC_011832.1"/>
</dbReference>
<dbReference type="Proteomes" id="UP000002457">
    <property type="component" value="Chromosome"/>
</dbReference>
<evidence type="ECO:0000256" key="2">
    <source>
        <dbReference type="PROSITE-ProRule" id="PRU00117"/>
    </source>
</evidence>
<gene>
    <name evidence="4" type="ordered locus">Mpal_2793</name>
</gene>
<keyword evidence="5" id="KW-1185">Reference proteome</keyword>
<dbReference type="InterPro" id="IPR004088">
    <property type="entry name" value="KH_dom_type_1"/>
</dbReference>
<dbReference type="PROSITE" id="PS50084">
    <property type="entry name" value="KH_TYPE_1"/>
    <property type="match status" value="1"/>
</dbReference>
<dbReference type="InterPro" id="IPR004087">
    <property type="entry name" value="KH_dom"/>
</dbReference>
<evidence type="ECO:0000313" key="4">
    <source>
        <dbReference type="EMBL" id="ACL18048.1"/>
    </source>
</evidence>
<dbReference type="InterPro" id="IPR019964">
    <property type="entry name" value="KH_domain_protein_archaea"/>
</dbReference>
<dbReference type="Pfam" id="PF22891">
    <property type="entry name" value="KH_PNO1_2nd"/>
    <property type="match status" value="1"/>
</dbReference>
<reference evidence="4 5" key="1">
    <citation type="journal article" date="2015" name="Genome Announc.">
        <title>Complete Genome Sequence of Methanosphaerula palustris E1-9CT, a Hydrogenotrophic Methanogen Isolated from a Minerotrophic Fen Peatland.</title>
        <authorList>
            <person name="Cadillo-Quiroz H."/>
            <person name="Browne P."/>
            <person name="Kyrpides N."/>
            <person name="Woyke T."/>
            <person name="Goodwin L."/>
            <person name="Detter C."/>
            <person name="Yavitt J.B."/>
            <person name="Zinder S.H."/>
        </authorList>
    </citation>
    <scope>NUCLEOTIDE SEQUENCE [LARGE SCALE GENOMIC DNA]</scope>
    <source>
        <strain evidence="5">ATCC BAA-1556 / DSM 19958 / E1-9c</strain>
    </source>
</reference>
<dbReference type="HOGENOM" id="CLU_064992_3_0_2"/>
<dbReference type="InterPro" id="IPR036612">
    <property type="entry name" value="KH_dom_type_1_sf"/>
</dbReference>
<accession>B8GGD0</accession>
<keyword evidence="1 2" id="KW-0694">RNA-binding</keyword>